<name>A0AAV4I5Y5_9GAST</name>
<dbReference type="EMBL" id="BMAT01013104">
    <property type="protein sequence ID" value="GFS05838.1"/>
    <property type="molecule type" value="Genomic_DNA"/>
</dbReference>
<feature type="region of interest" description="Disordered" evidence="1">
    <location>
        <begin position="1"/>
        <end position="48"/>
    </location>
</feature>
<evidence type="ECO:0000256" key="1">
    <source>
        <dbReference type="SAM" id="MobiDB-lite"/>
    </source>
</evidence>
<comment type="caution">
    <text evidence="2">The sequence shown here is derived from an EMBL/GenBank/DDBJ whole genome shotgun (WGS) entry which is preliminary data.</text>
</comment>
<keyword evidence="3" id="KW-1185">Reference proteome</keyword>
<gene>
    <name evidence="2" type="ORF">ElyMa_006529900</name>
</gene>
<feature type="compositionally biased region" description="Basic and acidic residues" evidence="1">
    <location>
        <begin position="1"/>
        <end position="22"/>
    </location>
</feature>
<evidence type="ECO:0000313" key="2">
    <source>
        <dbReference type="EMBL" id="GFS05838.1"/>
    </source>
</evidence>
<evidence type="ECO:0000313" key="3">
    <source>
        <dbReference type="Proteomes" id="UP000762676"/>
    </source>
</evidence>
<reference evidence="2 3" key="1">
    <citation type="journal article" date="2021" name="Elife">
        <title>Chloroplast acquisition without the gene transfer in kleptoplastic sea slugs, Plakobranchus ocellatus.</title>
        <authorList>
            <person name="Maeda T."/>
            <person name="Takahashi S."/>
            <person name="Yoshida T."/>
            <person name="Shimamura S."/>
            <person name="Takaki Y."/>
            <person name="Nagai Y."/>
            <person name="Toyoda A."/>
            <person name="Suzuki Y."/>
            <person name="Arimoto A."/>
            <person name="Ishii H."/>
            <person name="Satoh N."/>
            <person name="Nishiyama T."/>
            <person name="Hasebe M."/>
            <person name="Maruyama T."/>
            <person name="Minagawa J."/>
            <person name="Obokata J."/>
            <person name="Shigenobu S."/>
        </authorList>
    </citation>
    <scope>NUCLEOTIDE SEQUENCE [LARGE SCALE GENOMIC DNA]</scope>
</reference>
<dbReference type="AlphaFoldDB" id="A0AAV4I5Y5"/>
<organism evidence="2 3">
    <name type="scientific">Elysia marginata</name>
    <dbReference type="NCBI Taxonomy" id="1093978"/>
    <lineage>
        <taxon>Eukaryota</taxon>
        <taxon>Metazoa</taxon>
        <taxon>Spiralia</taxon>
        <taxon>Lophotrochozoa</taxon>
        <taxon>Mollusca</taxon>
        <taxon>Gastropoda</taxon>
        <taxon>Heterobranchia</taxon>
        <taxon>Euthyneura</taxon>
        <taxon>Panpulmonata</taxon>
        <taxon>Sacoglossa</taxon>
        <taxon>Placobranchoidea</taxon>
        <taxon>Plakobranchidae</taxon>
        <taxon>Elysia</taxon>
    </lineage>
</organism>
<sequence>MAHHNARCEPPKDAIVGNDRRQASCATPTEQRLPELLGHPSRLGHGTPQKLIRRTKDSVVGGRETRTLMVSVVQAGLTSSESSCKTDSGLIRNEKKYTSEGLLTGLA</sequence>
<accession>A0AAV4I5Y5</accession>
<protein>
    <submittedName>
        <fullName evidence="2">Uncharacterized protein</fullName>
    </submittedName>
</protein>
<proteinExistence type="predicted"/>
<dbReference type="Proteomes" id="UP000762676">
    <property type="component" value="Unassembled WGS sequence"/>
</dbReference>